<name>A0ACA9N8H6_9GLOM</name>
<dbReference type="Proteomes" id="UP000789366">
    <property type="component" value="Unassembled WGS sequence"/>
</dbReference>
<keyword evidence="2" id="KW-1185">Reference proteome</keyword>
<accession>A0ACA9N8H6</accession>
<feature type="non-terminal residue" evidence="1">
    <location>
        <position position="105"/>
    </location>
</feature>
<proteinExistence type="predicted"/>
<protein>
    <submittedName>
        <fullName evidence="1">3747_t:CDS:1</fullName>
    </submittedName>
</protein>
<sequence>NLLEQDIGSEAATASTARLNTNIVEKIAKTDEGCLQLLKLNYFGIAIINLLEQDIGSEAIMASMARWLICNTFFSSKFFWTTKPLAVNNLHEQDIGSEAAIASTA</sequence>
<comment type="caution">
    <text evidence="1">The sequence shown here is derived from an EMBL/GenBank/DDBJ whole genome shotgun (WGS) entry which is preliminary data.</text>
</comment>
<feature type="non-terminal residue" evidence="1">
    <location>
        <position position="1"/>
    </location>
</feature>
<evidence type="ECO:0000313" key="1">
    <source>
        <dbReference type="EMBL" id="CAG8634346.1"/>
    </source>
</evidence>
<reference evidence="1" key="1">
    <citation type="submission" date="2021-06" db="EMBL/GenBank/DDBJ databases">
        <authorList>
            <person name="Kallberg Y."/>
            <person name="Tangrot J."/>
            <person name="Rosling A."/>
        </authorList>
    </citation>
    <scope>NUCLEOTIDE SEQUENCE</scope>
    <source>
        <strain evidence="1">28 12/20/2015</strain>
    </source>
</reference>
<gene>
    <name evidence="1" type="ORF">SPELUC_LOCUS8330</name>
</gene>
<organism evidence="1 2">
    <name type="scientific">Cetraspora pellucida</name>
    <dbReference type="NCBI Taxonomy" id="1433469"/>
    <lineage>
        <taxon>Eukaryota</taxon>
        <taxon>Fungi</taxon>
        <taxon>Fungi incertae sedis</taxon>
        <taxon>Mucoromycota</taxon>
        <taxon>Glomeromycotina</taxon>
        <taxon>Glomeromycetes</taxon>
        <taxon>Diversisporales</taxon>
        <taxon>Gigasporaceae</taxon>
        <taxon>Cetraspora</taxon>
    </lineage>
</organism>
<dbReference type="EMBL" id="CAJVPW010012320">
    <property type="protein sequence ID" value="CAG8634346.1"/>
    <property type="molecule type" value="Genomic_DNA"/>
</dbReference>
<evidence type="ECO:0000313" key="2">
    <source>
        <dbReference type="Proteomes" id="UP000789366"/>
    </source>
</evidence>